<dbReference type="PRINTS" id="PR00368">
    <property type="entry name" value="FADPNR"/>
</dbReference>
<name>A0A0D2J9T3_9BACT</name>
<accession>A0A0D2J9T3</accession>
<keyword evidence="9" id="KW-0547">Nucleotide-binding</keyword>
<dbReference type="InterPro" id="IPR023753">
    <property type="entry name" value="FAD/NAD-binding_dom"/>
</dbReference>
<dbReference type="PIRSF" id="PIRSF000350">
    <property type="entry name" value="Mercury_reductase_MerA"/>
    <property type="match status" value="1"/>
</dbReference>
<dbReference type="SUPFAM" id="SSF55424">
    <property type="entry name" value="FAD/NAD-linked reductases, dimerisation (C-terminal) domain"/>
    <property type="match status" value="1"/>
</dbReference>
<comment type="similarity">
    <text evidence="1">Belongs to the class-I pyridine nucleotide-disulfide oxidoreductase family.</text>
</comment>
<evidence type="ECO:0000256" key="3">
    <source>
        <dbReference type="ARBA" id="ARBA00022630"/>
    </source>
</evidence>
<comment type="cofactor">
    <cofactor evidence="9">
        <name>FAD</name>
        <dbReference type="ChEBI" id="CHEBI:57692"/>
    </cofactor>
    <text evidence="9">Binds 1 FAD per subunit.</text>
</comment>
<feature type="binding site" evidence="9">
    <location>
        <position position="50"/>
    </location>
    <ligand>
        <name>FAD</name>
        <dbReference type="ChEBI" id="CHEBI:57692"/>
    </ligand>
</feature>
<gene>
    <name evidence="13" type="ORF">X474_07130</name>
</gene>
<evidence type="ECO:0000256" key="8">
    <source>
        <dbReference type="PIRSR" id="PIRSR000350-2"/>
    </source>
</evidence>
<evidence type="ECO:0000256" key="9">
    <source>
        <dbReference type="PIRSR" id="PIRSR000350-3"/>
    </source>
</evidence>
<dbReference type="AlphaFoldDB" id="A0A0D2J9T3"/>
<evidence type="ECO:0000256" key="7">
    <source>
        <dbReference type="ARBA" id="ARBA00031281"/>
    </source>
</evidence>
<dbReference type="PATRIC" id="fig|1429043.3.peg.1517"/>
<dbReference type="InterPro" id="IPR004099">
    <property type="entry name" value="Pyr_nucl-diS_OxRdtase_dimer"/>
</dbReference>
<feature type="binding site" evidence="9">
    <location>
        <position position="300"/>
    </location>
    <ligand>
        <name>FAD</name>
        <dbReference type="ChEBI" id="CHEBI:57692"/>
    </ligand>
</feature>
<dbReference type="RefSeq" id="WP_044347543.1">
    <property type="nucleotide sequence ID" value="NZ_AZAC01000008.1"/>
</dbReference>
<evidence type="ECO:0000313" key="14">
    <source>
        <dbReference type="Proteomes" id="UP000032233"/>
    </source>
</evidence>
<evidence type="ECO:0000256" key="4">
    <source>
        <dbReference type="ARBA" id="ARBA00022827"/>
    </source>
</evidence>
<dbReference type="FunFam" id="3.30.390.30:FF:000001">
    <property type="entry name" value="Dihydrolipoyl dehydrogenase"/>
    <property type="match status" value="1"/>
</dbReference>
<dbReference type="InterPro" id="IPR001100">
    <property type="entry name" value="Pyr_nuc-diS_OxRdtase"/>
</dbReference>
<dbReference type="InterPro" id="IPR036188">
    <property type="entry name" value="FAD/NAD-bd_sf"/>
</dbReference>
<dbReference type="STRING" id="1429043.X474_07130"/>
<dbReference type="GO" id="GO:0050660">
    <property type="term" value="F:flavin adenine dinucleotide binding"/>
    <property type="evidence" value="ECO:0007669"/>
    <property type="project" value="TreeGrafter"/>
</dbReference>
<evidence type="ECO:0000256" key="6">
    <source>
        <dbReference type="ARBA" id="ARBA00023027"/>
    </source>
</evidence>
<keyword evidence="6 9" id="KW-0520">NAD</keyword>
<keyword evidence="4 9" id="KW-0274">FAD</keyword>
<dbReference type="Pfam" id="PF07992">
    <property type="entry name" value="Pyr_redox_2"/>
    <property type="match status" value="1"/>
</dbReference>
<dbReference type="PANTHER" id="PTHR22912">
    <property type="entry name" value="DISULFIDE OXIDOREDUCTASE"/>
    <property type="match status" value="1"/>
</dbReference>
<keyword evidence="3" id="KW-0285">Flavoprotein</keyword>
<evidence type="ECO:0000313" key="13">
    <source>
        <dbReference type="EMBL" id="KIX14914.1"/>
    </source>
</evidence>
<protein>
    <recommendedName>
        <fullName evidence="2">Dihydrolipoyl dehydrogenase</fullName>
    </recommendedName>
    <alternativeName>
        <fullName evidence="7">Dihydrolipoamide dehydrogenase</fullName>
    </alternativeName>
</protein>
<evidence type="ECO:0000256" key="5">
    <source>
        <dbReference type="ARBA" id="ARBA00023002"/>
    </source>
</evidence>
<sequence>MAEYDLIVVGAGPGGVAAAIRASQLGGKVAVVEPDKWGGLCLNRACIPTKYLSTAQERMAEFKAAPNQGFKADSQGSFDQASLWTQKSELTEYFSMGTQGLLASNGITMVAGEGRLAGPGRVAVGNEVLEGDSILISSGNKWVRPDIEGGDLDKVLNTTEFLAQDKLPQKVLFLGGGPWQLELAQFFVATGGEAFVVEEARNVLPGEDSDISQRLRSIINQGPLQILNQAKVVSLAAKGAGLEAKLEVKGETQILDCDQVVYLSREPALEGLGLDTVGLSDLTVDECQKTKASGVFAVGDVTGVDGWSHLSSAQGIVAGENVMGGSMKLNPNAIPRMCFTRPQAASVGLTEEQAEDLDYDVITGEAPMGVSPMAMIQGQSNGVFKVVAEEKYGEVLGVHILAPMATEIIGAAVLAIQMEATLEDLARACFAHPTIAESLADAARDALGWAIYQPK</sequence>
<dbReference type="Gene3D" id="3.30.390.30">
    <property type="match status" value="1"/>
</dbReference>
<feature type="binding site" evidence="9">
    <location>
        <position position="198"/>
    </location>
    <ligand>
        <name>NAD(+)</name>
        <dbReference type="ChEBI" id="CHEBI:57540"/>
    </ligand>
</feature>
<organism evidence="13 14">
    <name type="scientific">Dethiosulfatarculus sandiegensis</name>
    <dbReference type="NCBI Taxonomy" id="1429043"/>
    <lineage>
        <taxon>Bacteria</taxon>
        <taxon>Pseudomonadati</taxon>
        <taxon>Thermodesulfobacteriota</taxon>
        <taxon>Desulfarculia</taxon>
        <taxon>Desulfarculales</taxon>
        <taxon>Desulfarculaceae</taxon>
        <taxon>Dethiosulfatarculus</taxon>
    </lineage>
</organism>
<evidence type="ECO:0000259" key="12">
    <source>
        <dbReference type="Pfam" id="PF07992"/>
    </source>
</evidence>
<evidence type="ECO:0000259" key="11">
    <source>
        <dbReference type="Pfam" id="PF02852"/>
    </source>
</evidence>
<dbReference type="SUPFAM" id="SSF51905">
    <property type="entry name" value="FAD/NAD(P)-binding domain"/>
    <property type="match status" value="1"/>
</dbReference>
<feature type="binding site" evidence="9">
    <location>
        <position position="114"/>
    </location>
    <ligand>
        <name>FAD</name>
        <dbReference type="ChEBI" id="CHEBI:57692"/>
    </ligand>
</feature>
<dbReference type="Proteomes" id="UP000032233">
    <property type="component" value="Unassembled WGS sequence"/>
</dbReference>
<dbReference type="PRINTS" id="PR00411">
    <property type="entry name" value="PNDRDTASEI"/>
</dbReference>
<feature type="domain" description="FAD/NAD(P)-binding" evidence="12">
    <location>
        <begin position="4"/>
        <end position="309"/>
    </location>
</feature>
<dbReference type="PANTHER" id="PTHR22912:SF217">
    <property type="entry name" value="DIHYDROLIPOYL DEHYDROGENASE"/>
    <property type="match status" value="1"/>
</dbReference>
<comment type="caution">
    <text evidence="13">The sequence shown here is derived from an EMBL/GenBank/DDBJ whole genome shotgun (WGS) entry which is preliminary data.</text>
</comment>
<dbReference type="Gene3D" id="3.50.50.60">
    <property type="entry name" value="FAD/NAD(P)-binding domain"/>
    <property type="match status" value="2"/>
</dbReference>
<dbReference type="GO" id="GO:0006103">
    <property type="term" value="P:2-oxoglutarate metabolic process"/>
    <property type="evidence" value="ECO:0007669"/>
    <property type="project" value="TreeGrafter"/>
</dbReference>
<keyword evidence="14" id="KW-1185">Reference proteome</keyword>
<dbReference type="OrthoDB" id="9786429at2"/>
<feature type="active site" description="Proton acceptor" evidence="8">
    <location>
        <position position="432"/>
    </location>
</feature>
<dbReference type="EMBL" id="AZAC01000008">
    <property type="protein sequence ID" value="KIX14914.1"/>
    <property type="molecule type" value="Genomic_DNA"/>
</dbReference>
<dbReference type="InterPro" id="IPR016156">
    <property type="entry name" value="FAD/NAD-linked_Rdtase_dimer_sf"/>
</dbReference>
<dbReference type="InterPro" id="IPR050151">
    <property type="entry name" value="Class-I_Pyr_Nuc-Dis_Oxidored"/>
</dbReference>
<feature type="binding site" evidence="9">
    <location>
        <begin position="175"/>
        <end position="182"/>
    </location>
    <ligand>
        <name>NAD(+)</name>
        <dbReference type="ChEBI" id="CHEBI:57540"/>
    </ligand>
</feature>
<evidence type="ECO:0000256" key="2">
    <source>
        <dbReference type="ARBA" id="ARBA00016961"/>
    </source>
</evidence>
<feature type="domain" description="Pyridine nucleotide-disulphide oxidoreductase dimerisation" evidence="11">
    <location>
        <begin position="334"/>
        <end position="442"/>
    </location>
</feature>
<dbReference type="Pfam" id="PF02852">
    <property type="entry name" value="Pyr_redox_dim"/>
    <property type="match status" value="1"/>
</dbReference>
<proteinExistence type="inferred from homology"/>
<feature type="disulfide bond" description="Redox-active" evidence="10">
    <location>
        <begin position="41"/>
        <end position="46"/>
    </location>
</feature>
<dbReference type="InParanoid" id="A0A0D2J9T3"/>
<dbReference type="GO" id="GO:0004148">
    <property type="term" value="F:dihydrolipoyl dehydrogenase (NADH) activity"/>
    <property type="evidence" value="ECO:0007669"/>
    <property type="project" value="TreeGrafter"/>
</dbReference>
<reference evidence="13 14" key="1">
    <citation type="submission" date="2013-11" db="EMBL/GenBank/DDBJ databases">
        <title>Metagenomic analysis of a methanogenic consortium involved in long chain n-alkane degradation.</title>
        <authorList>
            <person name="Davidova I.A."/>
            <person name="Callaghan A.V."/>
            <person name="Wawrik B."/>
            <person name="Pruitt S."/>
            <person name="Marks C."/>
            <person name="Duncan K.E."/>
            <person name="Suflita J.M."/>
        </authorList>
    </citation>
    <scope>NUCLEOTIDE SEQUENCE [LARGE SCALE GENOMIC DNA]</scope>
    <source>
        <strain evidence="13 14">SPR</strain>
    </source>
</reference>
<evidence type="ECO:0000256" key="1">
    <source>
        <dbReference type="ARBA" id="ARBA00007532"/>
    </source>
</evidence>
<evidence type="ECO:0000256" key="10">
    <source>
        <dbReference type="PIRSR" id="PIRSR000350-4"/>
    </source>
</evidence>
<keyword evidence="5" id="KW-0560">Oxidoreductase</keyword>